<protein>
    <submittedName>
        <fullName evidence="2">Uncharacterized protein</fullName>
    </submittedName>
</protein>
<proteinExistence type="predicted"/>
<dbReference type="AlphaFoldDB" id="A0A8H3ZBK5"/>
<dbReference type="Proteomes" id="UP000447873">
    <property type="component" value="Unassembled WGS sequence"/>
</dbReference>
<comment type="caution">
    <text evidence="2">The sequence shown here is derived from an EMBL/GenBank/DDBJ whole genome shotgun (WGS) entry which is preliminary data.</text>
</comment>
<feature type="region of interest" description="Disordered" evidence="1">
    <location>
        <begin position="1"/>
        <end position="34"/>
    </location>
</feature>
<feature type="compositionally biased region" description="Basic and acidic residues" evidence="1">
    <location>
        <begin position="101"/>
        <end position="128"/>
    </location>
</feature>
<evidence type="ECO:0000313" key="3">
    <source>
        <dbReference type="Proteomes" id="UP000447873"/>
    </source>
</evidence>
<feature type="region of interest" description="Disordered" evidence="1">
    <location>
        <begin position="97"/>
        <end position="128"/>
    </location>
</feature>
<organism evidence="2 3">
    <name type="scientific">Venturia inaequalis</name>
    <name type="common">Apple scab fungus</name>
    <dbReference type="NCBI Taxonomy" id="5025"/>
    <lineage>
        <taxon>Eukaryota</taxon>
        <taxon>Fungi</taxon>
        <taxon>Dikarya</taxon>
        <taxon>Ascomycota</taxon>
        <taxon>Pezizomycotina</taxon>
        <taxon>Dothideomycetes</taxon>
        <taxon>Pleosporomycetidae</taxon>
        <taxon>Venturiales</taxon>
        <taxon>Venturiaceae</taxon>
        <taxon>Venturia</taxon>
    </lineage>
</organism>
<accession>A0A8H3ZBK5</accession>
<dbReference type="EMBL" id="WNWS01000031">
    <property type="protein sequence ID" value="KAE9986381.1"/>
    <property type="molecule type" value="Genomic_DNA"/>
</dbReference>
<name>A0A8H3ZBK5_VENIN</name>
<reference evidence="2 3" key="1">
    <citation type="submission" date="2018-12" db="EMBL/GenBank/DDBJ databases">
        <title>Venturia inaequalis Genome Resource.</title>
        <authorList>
            <person name="Lichtner F.J."/>
        </authorList>
    </citation>
    <scope>NUCLEOTIDE SEQUENCE [LARGE SCALE GENOMIC DNA]</scope>
    <source>
        <strain evidence="2 3">120213</strain>
    </source>
</reference>
<feature type="region of interest" description="Disordered" evidence="1">
    <location>
        <begin position="222"/>
        <end position="246"/>
    </location>
</feature>
<sequence length="265" mass="30688">MKTEGNPFDEEMPLQAERDIARESFSERPTEASTRPIAPMRQPQRGKMCPGIEAVTDGFHERKIWNFWARFELDEYCTGVDPPEFLYEEVDVNDSANMHVDTPEPLRNLPREQTQDRRGGNATEQEREDFQKIKDVCEKFPGVLGHFRAMLEMEDKVHGSMAKMRDYGEFCIKTPNLARVVDNTIQYGTTYPEFLYEVDEFANLDKKNHKFQKELVSAMRAGEMPASASSSRKRTREEIEEDEGLNDDDRALIKKVKLIAKLRNT</sequence>
<evidence type="ECO:0000256" key="1">
    <source>
        <dbReference type="SAM" id="MobiDB-lite"/>
    </source>
</evidence>
<evidence type="ECO:0000313" key="2">
    <source>
        <dbReference type="EMBL" id="KAE9986381.1"/>
    </source>
</evidence>
<feature type="compositionally biased region" description="Basic and acidic residues" evidence="1">
    <location>
        <begin position="16"/>
        <end position="30"/>
    </location>
</feature>
<gene>
    <name evidence="2" type="ORF">EG328_005884</name>
</gene>